<dbReference type="InterPro" id="IPR015424">
    <property type="entry name" value="PyrdxlP-dep_Trfase"/>
</dbReference>
<dbReference type="RefSeq" id="WP_345729186.1">
    <property type="nucleotide sequence ID" value="NZ_BAAAYN010000023.1"/>
</dbReference>
<keyword evidence="3" id="KW-1185">Reference proteome</keyword>
<evidence type="ECO:0000313" key="3">
    <source>
        <dbReference type="Proteomes" id="UP001501676"/>
    </source>
</evidence>
<reference evidence="3" key="1">
    <citation type="journal article" date="2019" name="Int. J. Syst. Evol. Microbiol.">
        <title>The Global Catalogue of Microorganisms (GCM) 10K type strain sequencing project: providing services to taxonomists for standard genome sequencing and annotation.</title>
        <authorList>
            <consortium name="The Broad Institute Genomics Platform"/>
            <consortium name="The Broad Institute Genome Sequencing Center for Infectious Disease"/>
            <person name="Wu L."/>
            <person name="Ma J."/>
        </authorList>
    </citation>
    <scope>NUCLEOTIDE SEQUENCE [LARGE SCALE GENOMIC DNA]</scope>
    <source>
        <strain evidence="3">JCM 9458</strain>
    </source>
</reference>
<protein>
    <submittedName>
        <fullName evidence="2">Aminotransferase class V-fold PLP-dependent enzyme</fullName>
    </submittedName>
</protein>
<feature type="domain" description="Aminotransferase class V" evidence="1">
    <location>
        <begin position="64"/>
        <end position="346"/>
    </location>
</feature>
<dbReference type="InterPro" id="IPR000192">
    <property type="entry name" value="Aminotrans_V_dom"/>
</dbReference>
<dbReference type="Gene3D" id="3.40.640.10">
    <property type="entry name" value="Type I PLP-dependent aspartate aminotransferase-like (Major domain)"/>
    <property type="match status" value="1"/>
</dbReference>
<dbReference type="SUPFAM" id="SSF53383">
    <property type="entry name" value="PLP-dependent transferases"/>
    <property type="match status" value="1"/>
</dbReference>
<dbReference type="GO" id="GO:0008483">
    <property type="term" value="F:transaminase activity"/>
    <property type="evidence" value="ECO:0007669"/>
    <property type="project" value="UniProtKB-KW"/>
</dbReference>
<dbReference type="InterPro" id="IPR015421">
    <property type="entry name" value="PyrdxlP-dep_Trfase_major"/>
</dbReference>
<dbReference type="Proteomes" id="UP001501676">
    <property type="component" value="Unassembled WGS sequence"/>
</dbReference>
<comment type="caution">
    <text evidence="2">The sequence shown here is derived from an EMBL/GenBank/DDBJ whole genome shotgun (WGS) entry which is preliminary data.</text>
</comment>
<proteinExistence type="predicted"/>
<evidence type="ECO:0000313" key="2">
    <source>
        <dbReference type="EMBL" id="GAA3388516.1"/>
    </source>
</evidence>
<dbReference type="Gene3D" id="3.90.1150.10">
    <property type="entry name" value="Aspartate Aminotransferase, domain 1"/>
    <property type="match status" value="1"/>
</dbReference>
<name>A0ABP6SZB5_9ACTN</name>
<keyword evidence="2" id="KW-0032">Aminotransferase</keyword>
<accession>A0ABP6SZB5</accession>
<dbReference type="PANTHER" id="PTHR43586">
    <property type="entry name" value="CYSTEINE DESULFURASE"/>
    <property type="match status" value="1"/>
</dbReference>
<dbReference type="EMBL" id="BAAAYN010000023">
    <property type="protein sequence ID" value="GAA3388516.1"/>
    <property type="molecule type" value="Genomic_DNA"/>
</dbReference>
<dbReference type="InterPro" id="IPR015422">
    <property type="entry name" value="PyrdxlP-dep_Trfase_small"/>
</dbReference>
<gene>
    <name evidence="2" type="ORF">GCM10020369_35010</name>
</gene>
<organism evidence="2 3">
    <name type="scientific">Cryptosporangium minutisporangium</name>
    <dbReference type="NCBI Taxonomy" id="113569"/>
    <lineage>
        <taxon>Bacteria</taxon>
        <taxon>Bacillati</taxon>
        <taxon>Actinomycetota</taxon>
        <taxon>Actinomycetes</taxon>
        <taxon>Cryptosporangiales</taxon>
        <taxon>Cryptosporangiaceae</taxon>
        <taxon>Cryptosporangium</taxon>
    </lineage>
</organism>
<evidence type="ECO:0000259" key="1">
    <source>
        <dbReference type="Pfam" id="PF00266"/>
    </source>
</evidence>
<dbReference type="Pfam" id="PF00266">
    <property type="entry name" value="Aminotran_5"/>
    <property type="match status" value="1"/>
</dbReference>
<sequence>MIPSTGTQAAATGHGDFRAAFPALRRIIWLDTPAAPPAAAPVAAALQKAVADWSSGEFDWPAWDNAIDDARQRFACLLSVQPETVAGVGSLAEAASAVANSLPPGRVVLGENEFRSNLLPWQDRHEVVPVPSRDGVTRTEDLIAALDERCDLLVVSEVTTWAGERLDLPALRAATDAVGARLFVNLTQSCGVLPHDPAVVRADYLAVHGYKWMLCPRGAAWLVARPDRVEQLRPLSPNWHSTGVPRGYFGAAALAPDASRCDSSPAWFSWVGAVAALELLTTLDPRAVEQHCLHLAQLLVEGAADLGLTPCGSGSQIVAVRVDDPARVAHTLARRGIRASTHGDRVRFGVHYFTNDDDIHAVLNALRAAAVGPP</sequence>
<keyword evidence="2" id="KW-0808">Transferase</keyword>